<dbReference type="GO" id="GO:0005634">
    <property type="term" value="C:nucleus"/>
    <property type="evidence" value="ECO:0007669"/>
    <property type="project" value="UniProtKB-SubCell"/>
</dbReference>
<organism evidence="4 5">
    <name type="scientific">Paraglomus brasilianum</name>
    <dbReference type="NCBI Taxonomy" id="144538"/>
    <lineage>
        <taxon>Eukaryota</taxon>
        <taxon>Fungi</taxon>
        <taxon>Fungi incertae sedis</taxon>
        <taxon>Mucoromycota</taxon>
        <taxon>Glomeromycotina</taxon>
        <taxon>Glomeromycetes</taxon>
        <taxon>Paraglomerales</taxon>
        <taxon>Paraglomeraceae</taxon>
        <taxon>Paraglomus</taxon>
    </lineage>
</organism>
<gene>
    <name evidence="4" type="ORF">PBRASI_LOCUS3299</name>
</gene>
<proteinExistence type="predicted"/>
<dbReference type="InterPro" id="IPR036546">
    <property type="entry name" value="MED15_KIX"/>
</dbReference>
<comment type="subcellular location">
    <subcellularLocation>
        <location evidence="1">Nucleus</location>
    </subcellularLocation>
</comment>
<dbReference type="Pfam" id="PF16987">
    <property type="entry name" value="KIX_2"/>
    <property type="match status" value="1"/>
</dbReference>
<dbReference type="Proteomes" id="UP000789739">
    <property type="component" value="Unassembled WGS sequence"/>
</dbReference>
<dbReference type="GO" id="GO:0006355">
    <property type="term" value="P:regulation of DNA-templated transcription"/>
    <property type="evidence" value="ECO:0007669"/>
    <property type="project" value="InterPro"/>
</dbReference>
<dbReference type="AlphaFoldDB" id="A0A9N9F7E1"/>
<evidence type="ECO:0000256" key="2">
    <source>
        <dbReference type="ARBA" id="ARBA00023242"/>
    </source>
</evidence>
<feature type="domain" description="Mediator complex subunit 15 KIX" evidence="3">
    <location>
        <begin position="24"/>
        <end position="73"/>
    </location>
</feature>
<name>A0A9N9F7E1_9GLOM</name>
<evidence type="ECO:0000313" key="4">
    <source>
        <dbReference type="EMBL" id="CAG8514640.1"/>
    </source>
</evidence>
<evidence type="ECO:0000259" key="3">
    <source>
        <dbReference type="Pfam" id="PF16987"/>
    </source>
</evidence>
<evidence type="ECO:0000256" key="1">
    <source>
        <dbReference type="ARBA" id="ARBA00004123"/>
    </source>
</evidence>
<dbReference type="InterPro" id="IPR036529">
    <property type="entry name" value="KIX_dom_sf"/>
</dbReference>
<dbReference type="EMBL" id="CAJVPI010000293">
    <property type="protein sequence ID" value="CAG8514640.1"/>
    <property type="molecule type" value="Genomic_DNA"/>
</dbReference>
<keyword evidence="5" id="KW-1185">Reference proteome</keyword>
<feature type="non-terminal residue" evidence="4">
    <location>
        <position position="1"/>
    </location>
</feature>
<keyword evidence="2" id="KW-0539">Nucleus</keyword>
<sequence length="78" mass="8527">MATQQQPQQQANKWPLADNGRSPILEKIAAVLRGKVSESEITQLARKIESTAFSSASSMSDYVAKINGKLSEFNMSIV</sequence>
<accession>A0A9N9F7E1</accession>
<dbReference type="Gene3D" id="1.10.246.20">
    <property type="entry name" value="Coactivator CBP, KIX domain"/>
    <property type="match status" value="1"/>
</dbReference>
<dbReference type="GO" id="GO:0003712">
    <property type="term" value="F:transcription coregulator activity"/>
    <property type="evidence" value="ECO:0007669"/>
    <property type="project" value="InterPro"/>
</dbReference>
<reference evidence="4" key="1">
    <citation type="submission" date="2021-06" db="EMBL/GenBank/DDBJ databases">
        <authorList>
            <person name="Kallberg Y."/>
            <person name="Tangrot J."/>
            <person name="Rosling A."/>
        </authorList>
    </citation>
    <scope>NUCLEOTIDE SEQUENCE</scope>
    <source>
        <strain evidence="4">BR232B</strain>
    </source>
</reference>
<comment type="caution">
    <text evidence="4">The sequence shown here is derived from an EMBL/GenBank/DDBJ whole genome shotgun (WGS) entry which is preliminary data.</text>
</comment>
<protein>
    <submittedName>
        <fullName evidence="4">3269_t:CDS:1</fullName>
    </submittedName>
</protein>
<evidence type="ECO:0000313" key="5">
    <source>
        <dbReference type="Proteomes" id="UP000789739"/>
    </source>
</evidence>